<dbReference type="EMBL" id="JAQOWY010000817">
    <property type="protein sequence ID" value="KAK1838506.1"/>
    <property type="molecule type" value="Genomic_DNA"/>
</dbReference>
<dbReference type="InterPro" id="IPR029063">
    <property type="entry name" value="SAM-dependent_MTases_sf"/>
</dbReference>
<feature type="non-terminal residue" evidence="4">
    <location>
        <position position="47"/>
    </location>
</feature>
<sequence>MSSKLSDAFSNAPLSTHGPKWSAFWEEKFTPWDRGGPSLALQDVLTT</sequence>
<organism evidence="4 5">
    <name type="scientific">Colletotrichum chrysophilum</name>
    <dbReference type="NCBI Taxonomy" id="1836956"/>
    <lineage>
        <taxon>Eukaryota</taxon>
        <taxon>Fungi</taxon>
        <taxon>Dikarya</taxon>
        <taxon>Ascomycota</taxon>
        <taxon>Pezizomycotina</taxon>
        <taxon>Sordariomycetes</taxon>
        <taxon>Hypocreomycetidae</taxon>
        <taxon>Glomerellales</taxon>
        <taxon>Glomerellaceae</taxon>
        <taxon>Colletotrichum</taxon>
        <taxon>Colletotrichum gloeosporioides species complex</taxon>
    </lineage>
</organism>
<dbReference type="PROSITE" id="PS51585">
    <property type="entry name" value="SAM_MT_TPMT"/>
    <property type="match status" value="1"/>
</dbReference>
<keyword evidence="2" id="KW-0808">Transferase</keyword>
<dbReference type="AlphaFoldDB" id="A0AAD8ZZA0"/>
<dbReference type="Proteomes" id="UP001243330">
    <property type="component" value="Unassembled WGS sequence"/>
</dbReference>
<name>A0AAD8ZZA0_9PEZI</name>
<dbReference type="InterPro" id="IPR008854">
    <property type="entry name" value="TPMT"/>
</dbReference>
<accession>A0AAD8ZZA0</accession>
<evidence type="ECO:0000256" key="1">
    <source>
        <dbReference type="ARBA" id="ARBA00022603"/>
    </source>
</evidence>
<evidence type="ECO:0000256" key="3">
    <source>
        <dbReference type="ARBA" id="ARBA00022691"/>
    </source>
</evidence>
<keyword evidence="5" id="KW-1185">Reference proteome</keyword>
<keyword evidence="1" id="KW-0489">Methyltransferase</keyword>
<evidence type="ECO:0000313" key="4">
    <source>
        <dbReference type="EMBL" id="KAK1838506.1"/>
    </source>
</evidence>
<protein>
    <submittedName>
        <fullName evidence="4">Thiopurine S-methyltransferase</fullName>
    </submittedName>
</protein>
<dbReference type="Gene3D" id="3.40.50.150">
    <property type="entry name" value="Vaccinia Virus protein VP39"/>
    <property type="match status" value="1"/>
</dbReference>
<gene>
    <name evidence="4" type="ORF">CCHR01_18875</name>
</gene>
<evidence type="ECO:0000256" key="2">
    <source>
        <dbReference type="ARBA" id="ARBA00022679"/>
    </source>
</evidence>
<dbReference type="GO" id="GO:0008757">
    <property type="term" value="F:S-adenosylmethionine-dependent methyltransferase activity"/>
    <property type="evidence" value="ECO:0007669"/>
    <property type="project" value="InterPro"/>
</dbReference>
<comment type="caution">
    <text evidence="4">The sequence shown here is derived from an EMBL/GenBank/DDBJ whole genome shotgun (WGS) entry which is preliminary data.</text>
</comment>
<dbReference type="GO" id="GO:0032259">
    <property type="term" value="P:methylation"/>
    <property type="evidence" value="ECO:0007669"/>
    <property type="project" value="UniProtKB-KW"/>
</dbReference>
<proteinExistence type="predicted"/>
<evidence type="ECO:0000313" key="5">
    <source>
        <dbReference type="Proteomes" id="UP001243330"/>
    </source>
</evidence>
<reference evidence="4" key="1">
    <citation type="submission" date="2023-01" db="EMBL/GenBank/DDBJ databases">
        <title>Colletotrichum chrysophilum M932 genome sequence.</title>
        <authorList>
            <person name="Baroncelli R."/>
        </authorList>
    </citation>
    <scope>NUCLEOTIDE SEQUENCE</scope>
    <source>
        <strain evidence="4">M932</strain>
    </source>
</reference>
<keyword evidence="3" id="KW-0949">S-adenosyl-L-methionine</keyword>